<comment type="caution">
    <text evidence="2">The sequence shown here is derived from an EMBL/GenBank/DDBJ whole genome shotgun (WGS) entry which is preliminary data.</text>
</comment>
<sequence length="86" mass="9991">MDSENTASKSHKESEQSIESPFSPLNDWKREIPNENSCTRRADWYQQHTLSDLRKQKGGTESDGQTLLSYIAVLFDRITCRITRQE</sequence>
<organism evidence="2 3">
    <name type="scientific">Nephila pilipes</name>
    <name type="common">Giant wood spider</name>
    <name type="synonym">Nephila maculata</name>
    <dbReference type="NCBI Taxonomy" id="299642"/>
    <lineage>
        <taxon>Eukaryota</taxon>
        <taxon>Metazoa</taxon>
        <taxon>Ecdysozoa</taxon>
        <taxon>Arthropoda</taxon>
        <taxon>Chelicerata</taxon>
        <taxon>Arachnida</taxon>
        <taxon>Araneae</taxon>
        <taxon>Araneomorphae</taxon>
        <taxon>Entelegynae</taxon>
        <taxon>Araneoidea</taxon>
        <taxon>Nephilidae</taxon>
        <taxon>Nephila</taxon>
    </lineage>
</organism>
<proteinExistence type="predicted"/>
<dbReference type="AlphaFoldDB" id="A0A8X6M7K0"/>
<dbReference type="EMBL" id="BMAW01042039">
    <property type="protein sequence ID" value="GFS32185.1"/>
    <property type="molecule type" value="Genomic_DNA"/>
</dbReference>
<gene>
    <name evidence="2" type="ORF">NPIL_396441</name>
</gene>
<evidence type="ECO:0000313" key="2">
    <source>
        <dbReference type="EMBL" id="GFS32185.1"/>
    </source>
</evidence>
<evidence type="ECO:0000313" key="3">
    <source>
        <dbReference type="Proteomes" id="UP000887013"/>
    </source>
</evidence>
<keyword evidence="3" id="KW-1185">Reference proteome</keyword>
<reference evidence="2" key="1">
    <citation type="submission" date="2020-08" db="EMBL/GenBank/DDBJ databases">
        <title>Multicomponent nature underlies the extraordinary mechanical properties of spider dragline silk.</title>
        <authorList>
            <person name="Kono N."/>
            <person name="Nakamura H."/>
            <person name="Mori M."/>
            <person name="Yoshida Y."/>
            <person name="Ohtoshi R."/>
            <person name="Malay A.D."/>
            <person name="Moran D.A.P."/>
            <person name="Tomita M."/>
            <person name="Numata K."/>
            <person name="Arakawa K."/>
        </authorList>
    </citation>
    <scope>NUCLEOTIDE SEQUENCE</scope>
</reference>
<protein>
    <submittedName>
        <fullName evidence="2">Uncharacterized protein</fullName>
    </submittedName>
</protein>
<evidence type="ECO:0000256" key="1">
    <source>
        <dbReference type="SAM" id="MobiDB-lite"/>
    </source>
</evidence>
<name>A0A8X6M7K0_NEPPI</name>
<accession>A0A8X6M7K0</accession>
<dbReference type="Proteomes" id="UP000887013">
    <property type="component" value="Unassembled WGS sequence"/>
</dbReference>
<feature type="region of interest" description="Disordered" evidence="1">
    <location>
        <begin position="1"/>
        <end position="31"/>
    </location>
</feature>